<protein>
    <recommendedName>
        <fullName evidence="11">Protein artemis</fullName>
    </recommendedName>
    <alternativeName>
        <fullName evidence="12">DNA cross-link repair 1C protein</fullName>
    </alternativeName>
</protein>
<dbReference type="FunFam" id="3.60.15.10:FF:000018">
    <property type="entry name" value="DNA cross-link repair 1C"/>
    <property type="match status" value="1"/>
</dbReference>
<feature type="compositionally biased region" description="Polar residues" evidence="13">
    <location>
        <begin position="628"/>
        <end position="663"/>
    </location>
</feature>
<dbReference type="GO" id="GO:0006303">
    <property type="term" value="P:double-strand break repair via nonhomologous end joining"/>
    <property type="evidence" value="ECO:0007669"/>
    <property type="project" value="TreeGrafter"/>
</dbReference>
<keyword evidence="8" id="KW-0233">DNA recombination</keyword>
<evidence type="ECO:0000313" key="16">
    <source>
        <dbReference type="Proteomes" id="UP001152803"/>
    </source>
</evidence>
<comment type="caution">
    <text evidence="15">The sequence shown here is derived from an EMBL/GenBank/DDBJ whole genome shotgun (WGS) entry which is preliminary data.</text>
</comment>
<keyword evidence="3" id="KW-0540">Nuclease</keyword>
<feature type="domain" description="DNA repair metallo-beta-lactamase" evidence="14">
    <location>
        <begin position="239"/>
        <end position="343"/>
    </location>
</feature>
<comment type="similarity">
    <text evidence="2">Belongs to the DNA repair metallo-beta-lactamase (DRMBL) family.</text>
</comment>
<evidence type="ECO:0000256" key="3">
    <source>
        <dbReference type="ARBA" id="ARBA00022722"/>
    </source>
</evidence>
<feature type="region of interest" description="Disordered" evidence="13">
    <location>
        <begin position="442"/>
        <end position="665"/>
    </location>
</feature>
<evidence type="ECO:0000256" key="7">
    <source>
        <dbReference type="ARBA" id="ARBA00022839"/>
    </source>
</evidence>
<reference evidence="15" key="1">
    <citation type="journal article" date="2023" name="Science">
        <title>Genome structures resolve the early diversification of teleost fishes.</title>
        <authorList>
            <person name="Parey E."/>
            <person name="Louis A."/>
            <person name="Montfort J."/>
            <person name="Bouchez O."/>
            <person name="Roques C."/>
            <person name="Iampietro C."/>
            <person name="Lluch J."/>
            <person name="Castinel A."/>
            <person name="Donnadieu C."/>
            <person name="Desvignes T."/>
            <person name="Floi Bucao C."/>
            <person name="Jouanno E."/>
            <person name="Wen M."/>
            <person name="Mejri S."/>
            <person name="Dirks R."/>
            <person name="Jansen H."/>
            <person name="Henkel C."/>
            <person name="Chen W.J."/>
            <person name="Zahm M."/>
            <person name="Cabau C."/>
            <person name="Klopp C."/>
            <person name="Thompson A.W."/>
            <person name="Robinson-Rechavi M."/>
            <person name="Braasch I."/>
            <person name="Lecointre G."/>
            <person name="Bobe J."/>
            <person name="Postlethwait J.H."/>
            <person name="Berthelot C."/>
            <person name="Roest Crollius H."/>
            <person name="Guiguen Y."/>
        </authorList>
    </citation>
    <scope>NUCLEOTIDE SEQUENCE</scope>
    <source>
        <strain evidence="15">Concon-B</strain>
    </source>
</reference>
<dbReference type="GO" id="GO:0000723">
    <property type="term" value="P:telomere maintenance"/>
    <property type="evidence" value="ECO:0007669"/>
    <property type="project" value="TreeGrafter"/>
</dbReference>
<dbReference type="GO" id="GO:0006310">
    <property type="term" value="P:DNA recombination"/>
    <property type="evidence" value="ECO:0007669"/>
    <property type="project" value="UniProtKB-KW"/>
</dbReference>
<gene>
    <name evidence="15" type="ORF">COCON_G00116300</name>
</gene>
<dbReference type="Gene3D" id="3.40.50.12650">
    <property type="match status" value="1"/>
</dbReference>
<evidence type="ECO:0000256" key="5">
    <source>
        <dbReference type="ARBA" id="ARBA00022763"/>
    </source>
</evidence>
<evidence type="ECO:0000256" key="9">
    <source>
        <dbReference type="ARBA" id="ARBA00023204"/>
    </source>
</evidence>
<keyword evidence="9" id="KW-0234">DNA repair</keyword>
<dbReference type="FunFam" id="3.40.50.12650:FF:000002">
    <property type="entry name" value="DNA cross-link repair 1C"/>
    <property type="match status" value="1"/>
</dbReference>
<dbReference type="CDD" id="cd16297">
    <property type="entry name" value="artemis-SNM1C-like_MBL-fold"/>
    <property type="match status" value="1"/>
</dbReference>
<dbReference type="OrthoDB" id="262529at2759"/>
<evidence type="ECO:0000256" key="6">
    <source>
        <dbReference type="ARBA" id="ARBA00022801"/>
    </source>
</evidence>
<dbReference type="Pfam" id="PF23023">
    <property type="entry name" value="Anti-Pycsar_Apyc1"/>
    <property type="match status" value="1"/>
</dbReference>
<dbReference type="Pfam" id="PF07522">
    <property type="entry name" value="DRMBL"/>
    <property type="match status" value="1"/>
</dbReference>
<dbReference type="EMBL" id="JAFJMO010000008">
    <property type="protein sequence ID" value="KAJ8269023.1"/>
    <property type="molecule type" value="Genomic_DNA"/>
</dbReference>
<evidence type="ECO:0000256" key="8">
    <source>
        <dbReference type="ARBA" id="ARBA00023172"/>
    </source>
</evidence>
<dbReference type="GO" id="GO:0036297">
    <property type="term" value="P:interstrand cross-link repair"/>
    <property type="evidence" value="ECO:0007669"/>
    <property type="project" value="TreeGrafter"/>
</dbReference>
<keyword evidence="5" id="KW-0227">DNA damage</keyword>
<feature type="compositionally biased region" description="Low complexity" evidence="13">
    <location>
        <begin position="564"/>
        <end position="574"/>
    </location>
</feature>
<proteinExistence type="inferred from homology"/>
<dbReference type="InterPro" id="IPR011084">
    <property type="entry name" value="DRMBL"/>
</dbReference>
<evidence type="ECO:0000256" key="13">
    <source>
        <dbReference type="SAM" id="MobiDB-lite"/>
    </source>
</evidence>
<evidence type="ECO:0000313" key="15">
    <source>
        <dbReference type="EMBL" id="KAJ8269023.1"/>
    </source>
</evidence>
<feature type="compositionally biased region" description="Basic and acidic residues" evidence="13">
    <location>
        <begin position="590"/>
        <end position="622"/>
    </location>
</feature>
<keyword evidence="6" id="KW-0378">Hydrolase</keyword>
<comment type="subcellular location">
    <subcellularLocation>
        <location evidence="1">Nucleus</location>
    </subcellularLocation>
</comment>
<keyword evidence="7" id="KW-0269">Exonuclease</keyword>
<dbReference type="SUPFAM" id="SSF56281">
    <property type="entry name" value="Metallo-hydrolase/oxidoreductase"/>
    <property type="match status" value="1"/>
</dbReference>
<dbReference type="GO" id="GO:0035312">
    <property type="term" value="F:5'-3' DNA exonuclease activity"/>
    <property type="evidence" value="ECO:0007669"/>
    <property type="project" value="TreeGrafter"/>
</dbReference>
<dbReference type="Proteomes" id="UP001152803">
    <property type="component" value="Unassembled WGS sequence"/>
</dbReference>
<evidence type="ECO:0000256" key="11">
    <source>
        <dbReference type="ARBA" id="ARBA00039759"/>
    </source>
</evidence>
<evidence type="ECO:0000259" key="14">
    <source>
        <dbReference type="Pfam" id="PF07522"/>
    </source>
</evidence>
<accession>A0A9Q1DFU0</accession>
<evidence type="ECO:0000256" key="10">
    <source>
        <dbReference type="ARBA" id="ARBA00023242"/>
    </source>
</evidence>
<sequence>MSSFGGRMKEYPNISLDRFDRDNLHARAYFLSHCHKDHMKGLKGPLLKRKLKFSLTVKLYCSPVTKEILLNNPKYGFWEDHIVALEVDNPTQISLVDEMSGEKEDIVVTLLPAGHCPGSVMFLIEGNQGTVLYTGDFRLAKGEVTRMEFLHSGGRVKDIQSVYVDTTFCDPSFFQIPSREACLNGIMELVRDWIIRSPYHVVWLNCKAAYGYEYLFTNLSEEFNMQIHVNNMNMFRRMPEILCHLTTNRMTQIHACRHPTDEEFLRGCRVPCGSTAPNGTPLNIISIKPSTMWFGERTRKTKIVVKTGASSYRACFSFHSSYCEIEDFISYICPVNIYPNVIPLGRTLDSVQEILKPLCREHSRRGAITYKPLGILKRAKVEDTSADSDSEDELFEMEELRPWRRKKPLPQSLKHLSPEKRVPPNCQENVCLELHTAQQNGNYIDCTESNDDEEEEEEEEPTELQTATEKPCNDHTIKSNDGQNPASCPRSEPAEGTVDQHKMVDVASPKPEPPKWEAFFTADSALTDEGSELESSQNSRALSVERPGPWSPNLFSDSDDDSTHISSQSTHISDPGTEGLSQVDTVLLPPEERVAELLRSQQKDNLKDNLHGNRTNEVRGDRGASSLHDGNSWPQRNVSPQKSESQISSDFEISSTPDSQIPNSDDLKDLYKKLAAGEAIVLKRGSQGTV</sequence>
<dbReference type="InterPro" id="IPR036866">
    <property type="entry name" value="RibonucZ/Hydroxyglut_hydro"/>
</dbReference>
<evidence type="ECO:0000256" key="4">
    <source>
        <dbReference type="ARBA" id="ARBA00022759"/>
    </source>
</evidence>
<dbReference type="PANTHER" id="PTHR23240">
    <property type="entry name" value="DNA CROSS-LINK REPAIR PROTEIN PSO2/SNM1-RELATED"/>
    <property type="match status" value="1"/>
</dbReference>
<keyword evidence="10" id="KW-0539">Nucleus</keyword>
<dbReference type="GO" id="GO:0004519">
    <property type="term" value="F:endonuclease activity"/>
    <property type="evidence" value="ECO:0007669"/>
    <property type="project" value="UniProtKB-KW"/>
</dbReference>
<evidence type="ECO:0000256" key="12">
    <source>
        <dbReference type="ARBA" id="ARBA00042677"/>
    </source>
</evidence>
<dbReference type="GO" id="GO:0003684">
    <property type="term" value="F:damaged DNA binding"/>
    <property type="evidence" value="ECO:0007669"/>
    <property type="project" value="TreeGrafter"/>
</dbReference>
<evidence type="ECO:0000256" key="2">
    <source>
        <dbReference type="ARBA" id="ARBA00010304"/>
    </source>
</evidence>
<dbReference type="PANTHER" id="PTHR23240:SF8">
    <property type="entry name" value="PROTEIN ARTEMIS"/>
    <property type="match status" value="1"/>
</dbReference>
<organism evidence="15 16">
    <name type="scientific">Conger conger</name>
    <name type="common">Conger eel</name>
    <name type="synonym">Muraena conger</name>
    <dbReference type="NCBI Taxonomy" id="82655"/>
    <lineage>
        <taxon>Eukaryota</taxon>
        <taxon>Metazoa</taxon>
        <taxon>Chordata</taxon>
        <taxon>Craniata</taxon>
        <taxon>Vertebrata</taxon>
        <taxon>Euteleostomi</taxon>
        <taxon>Actinopterygii</taxon>
        <taxon>Neopterygii</taxon>
        <taxon>Teleostei</taxon>
        <taxon>Anguilliformes</taxon>
        <taxon>Congridae</taxon>
        <taxon>Conger</taxon>
    </lineage>
</organism>
<dbReference type="AlphaFoldDB" id="A0A9Q1DFU0"/>
<evidence type="ECO:0000256" key="1">
    <source>
        <dbReference type="ARBA" id="ARBA00004123"/>
    </source>
</evidence>
<dbReference type="GO" id="GO:0005634">
    <property type="term" value="C:nucleus"/>
    <property type="evidence" value="ECO:0007669"/>
    <property type="project" value="UniProtKB-SubCell"/>
</dbReference>
<keyword evidence="16" id="KW-1185">Reference proteome</keyword>
<name>A0A9Q1DFU0_CONCO</name>
<feature type="compositionally biased region" description="Acidic residues" evidence="13">
    <location>
        <begin position="448"/>
        <end position="462"/>
    </location>
</feature>
<keyword evidence="4" id="KW-0255">Endonuclease</keyword>
<dbReference type="Gene3D" id="3.60.15.10">
    <property type="entry name" value="Ribonuclease Z/Hydroxyacylglutathione hydrolase-like"/>
    <property type="match status" value="1"/>
</dbReference>